<feature type="region of interest" description="Disordered" evidence="1">
    <location>
        <begin position="1"/>
        <end position="22"/>
    </location>
</feature>
<evidence type="ECO:0000313" key="3">
    <source>
        <dbReference type="Proteomes" id="UP001152484"/>
    </source>
</evidence>
<evidence type="ECO:0000256" key="1">
    <source>
        <dbReference type="SAM" id="MobiDB-lite"/>
    </source>
</evidence>
<sequence>MACGVKKTDQVKASKASEQNATSQNTFLVFKVRERIRRKTPVLGAVFVSSVRS</sequence>
<organism evidence="2 3">
    <name type="scientific">Cuscuta europaea</name>
    <name type="common">European dodder</name>
    <dbReference type="NCBI Taxonomy" id="41803"/>
    <lineage>
        <taxon>Eukaryota</taxon>
        <taxon>Viridiplantae</taxon>
        <taxon>Streptophyta</taxon>
        <taxon>Embryophyta</taxon>
        <taxon>Tracheophyta</taxon>
        <taxon>Spermatophyta</taxon>
        <taxon>Magnoliopsida</taxon>
        <taxon>eudicotyledons</taxon>
        <taxon>Gunneridae</taxon>
        <taxon>Pentapetalae</taxon>
        <taxon>asterids</taxon>
        <taxon>lamiids</taxon>
        <taxon>Solanales</taxon>
        <taxon>Convolvulaceae</taxon>
        <taxon>Cuscuteae</taxon>
        <taxon>Cuscuta</taxon>
        <taxon>Cuscuta subgen. Cuscuta</taxon>
    </lineage>
</organism>
<gene>
    <name evidence="2" type="ORF">CEURO_LOCUS12015</name>
</gene>
<keyword evidence="3" id="KW-1185">Reference proteome</keyword>
<comment type="caution">
    <text evidence="2">The sequence shown here is derived from an EMBL/GenBank/DDBJ whole genome shotgun (WGS) entry which is preliminary data.</text>
</comment>
<feature type="compositionally biased region" description="Basic and acidic residues" evidence="1">
    <location>
        <begin position="1"/>
        <end position="12"/>
    </location>
</feature>
<proteinExistence type="predicted"/>
<evidence type="ECO:0000313" key="2">
    <source>
        <dbReference type="EMBL" id="CAH9092598.1"/>
    </source>
</evidence>
<dbReference type="EMBL" id="CAMAPE010000029">
    <property type="protein sequence ID" value="CAH9092598.1"/>
    <property type="molecule type" value="Genomic_DNA"/>
</dbReference>
<reference evidence="2" key="1">
    <citation type="submission" date="2022-07" db="EMBL/GenBank/DDBJ databases">
        <authorList>
            <person name="Macas J."/>
            <person name="Novak P."/>
            <person name="Neumann P."/>
        </authorList>
    </citation>
    <scope>NUCLEOTIDE SEQUENCE</scope>
</reference>
<protein>
    <submittedName>
        <fullName evidence="2">Uncharacterized protein</fullName>
    </submittedName>
</protein>
<dbReference type="Proteomes" id="UP001152484">
    <property type="component" value="Unassembled WGS sequence"/>
</dbReference>
<name>A0A9P0ZB87_CUSEU</name>
<dbReference type="AlphaFoldDB" id="A0A9P0ZB87"/>
<accession>A0A9P0ZB87</accession>